<dbReference type="InterPro" id="IPR010921">
    <property type="entry name" value="Trp_repressor/repl_initiator"/>
</dbReference>
<dbReference type="PANTHER" id="PTHR40080">
    <property type="entry name" value="LMO1763 PROTEIN"/>
    <property type="match status" value="1"/>
</dbReference>
<dbReference type="NCBIfam" id="TIGR02531">
    <property type="entry name" value="yecD_yerC"/>
    <property type="match status" value="1"/>
</dbReference>
<evidence type="ECO:0008006" key="3">
    <source>
        <dbReference type="Google" id="ProtNLM"/>
    </source>
</evidence>
<dbReference type="GO" id="GO:0003700">
    <property type="term" value="F:DNA-binding transcription factor activity"/>
    <property type="evidence" value="ECO:0007669"/>
    <property type="project" value="InterPro"/>
</dbReference>
<dbReference type="Proteomes" id="UP000176527">
    <property type="component" value="Unassembled WGS sequence"/>
</dbReference>
<sequence length="185" mass="21633">MSKKIYFEKIKRLEKLTKDEQEDLLFDLLSAFQIIKTVDDAALFVQDLLTHAEVKRLSKRLRIAKLLSEGYTYEAVEKQLHTSHATIAKIANWLADKGEGFRSVLRRLPKRENSPALTILSDEWDQIKRSYSRYLWPEILLEEIIKTASKKKKEKLGIVLSNLKIKSDLHKKLESLIHEHKYTTT</sequence>
<dbReference type="Pfam" id="PF01371">
    <property type="entry name" value="Trp_repressor"/>
    <property type="match status" value="1"/>
</dbReference>
<reference evidence="1 2" key="1">
    <citation type="journal article" date="2016" name="Nat. Commun.">
        <title>Thousands of microbial genomes shed light on interconnected biogeochemical processes in an aquifer system.</title>
        <authorList>
            <person name="Anantharaman K."/>
            <person name="Brown C.T."/>
            <person name="Hug L.A."/>
            <person name="Sharon I."/>
            <person name="Castelle C.J."/>
            <person name="Probst A.J."/>
            <person name="Thomas B.C."/>
            <person name="Singh A."/>
            <person name="Wilkins M.J."/>
            <person name="Karaoz U."/>
            <person name="Brodie E.L."/>
            <person name="Williams K.H."/>
            <person name="Hubbard S.S."/>
            <person name="Banfield J.F."/>
        </authorList>
    </citation>
    <scope>NUCLEOTIDE SEQUENCE [LARGE SCALE GENOMIC DNA]</scope>
</reference>
<gene>
    <name evidence="1" type="ORF">A3F00_02355</name>
</gene>
<evidence type="ECO:0000313" key="1">
    <source>
        <dbReference type="EMBL" id="OGE37224.1"/>
    </source>
</evidence>
<dbReference type="AlphaFoldDB" id="A0A1F5K8R4"/>
<organism evidence="1 2">
    <name type="scientific">Candidatus Daviesbacteria bacterium RIFCSPHIGHO2_12_FULL_37_11</name>
    <dbReference type="NCBI Taxonomy" id="1797777"/>
    <lineage>
        <taxon>Bacteria</taxon>
        <taxon>Candidatus Daviesiibacteriota</taxon>
    </lineage>
</organism>
<dbReference type="InterPro" id="IPR038116">
    <property type="entry name" value="TrpR-like_sf"/>
</dbReference>
<dbReference type="InterPro" id="IPR000831">
    <property type="entry name" value="Trp_repress"/>
</dbReference>
<dbReference type="PANTHER" id="PTHR40080:SF1">
    <property type="entry name" value="TRPR-LIKE PROTEIN YERC_YECD"/>
    <property type="match status" value="1"/>
</dbReference>
<evidence type="ECO:0000313" key="2">
    <source>
        <dbReference type="Proteomes" id="UP000176527"/>
    </source>
</evidence>
<protein>
    <recommendedName>
        <fullName evidence="3">TrpR like protein, YerC/YecD</fullName>
    </recommendedName>
</protein>
<proteinExistence type="predicted"/>
<dbReference type="GO" id="GO:0043565">
    <property type="term" value="F:sequence-specific DNA binding"/>
    <property type="evidence" value="ECO:0007669"/>
    <property type="project" value="InterPro"/>
</dbReference>
<dbReference type="SUPFAM" id="SSF48295">
    <property type="entry name" value="TrpR-like"/>
    <property type="match status" value="1"/>
</dbReference>
<comment type="caution">
    <text evidence="1">The sequence shown here is derived from an EMBL/GenBank/DDBJ whole genome shotgun (WGS) entry which is preliminary data.</text>
</comment>
<accession>A0A1F5K8R4</accession>
<name>A0A1F5K8R4_9BACT</name>
<dbReference type="InterPro" id="IPR013368">
    <property type="entry name" value="YecD_YerC"/>
</dbReference>
<dbReference type="EMBL" id="MFDE01000048">
    <property type="protein sequence ID" value="OGE37224.1"/>
    <property type="molecule type" value="Genomic_DNA"/>
</dbReference>
<dbReference type="Gene3D" id="1.10.1270.10">
    <property type="entry name" value="TrpR-like"/>
    <property type="match status" value="1"/>
</dbReference>